<dbReference type="InterPro" id="IPR012337">
    <property type="entry name" value="RNaseH-like_sf"/>
</dbReference>
<dbReference type="Pfam" id="PF01612">
    <property type="entry name" value="DNA_pol_A_exo1"/>
    <property type="match status" value="1"/>
</dbReference>
<keyword evidence="1" id="KW-0540">Nuclease</keyword>
<proteinExistence type="predicted"/>
<dbReference type="GO" id="GO:0008408">
    <property type="term" value="F:3'-5' exonuclease activity"/>
    <property type="evidence" value="ECO:0007669"/>
    <property type="project" value="InterPro"/>
</dbReference>
<evidence type="ECO:0000313" key="4">
    <source>
        <dbReference type="EMBL" id="KAL1499783.1"/>
    </source>
</evidence>
<dbReference type="Gene3D" id="3.30.420.10">
    <property type="entry name" value="Ribonuclease H-like superfamily/Ribonuclease H"/>
    <property type="match status" value="1"/>
</dbReference>
<sequence length="571" mass="62806">MPLMTPRGLPAPLCLAALSLLGLLWLYRRSSRRPPPLPPLHTPHGLVETISTAARAHSLASRLLARLRSGEIPPLVGIDTEWVGTRRVALLQLALDGECALFRLCQMEYAPAPLLELLADGRILKAGVGVAADERQLRRGVAGCVLRGCVDVARLAGRAGRRGGGLADLAEAVLGETVEKSERVRRSDWEARRLSEAQVRYAAADAQLPRAMLLRLYEEYAAAHDDALPMVEWAVAYGSHSPKGNAKAKAKAPDVRRGEARKASTRLKSRSSPLYDGWLMRSPRGVAMCRLSRQRAEWYVRRGLASWAEGGAHAIMLTFEPNGLGNSEEPWLLAPKENACVGCGVHQEAAADGLMRWSVVPPSFRSLLPEIHKSRDSHDIVLLCRDCHERLVQPYAAHRARLFEERGVAAHTARTEDDPAMVRLRSAARALAGKKAHLLPQARRAQLEAQLRSHFGVETLTPQLIQEAAAIPVSRVKEGWVAPEVQYMQCLLEHEEPSRSALLKEVQSSWRQVFVDALQPTHLPLGWDIHHDPSVHNPHACAPHEGESPTDKAGHDFIDVRLHNSAPPPST</sequence>
<dbReference type="Proteomes" id="UP001515480">
    <property type="component" value="Unassembled WGS sequence"/>
</dbReference>
<keyword evidence="2" id="KW-0378">Hydrolase</keyword>
<dbReference type="SUPFAM" id="SSF53098">
    <property type="entry name" value="Ribonuclease H-like"/>
    <property type="match status" value="1"/>
</dbReference>
<organism evidence="4 5">
    <name type="scientific">Prymnesium parvum</name>
    <name type="common">Toxic golden alga</name>
    <dbReference type="NCBI Taxonomy" id="97485"/>
    <lineage>
        <taxon>Eukaryota</taxon>
        <taxon>Haptista</taxon>
        <taxon>Haptophyta</taxon>
        <taxon>Prymnesiophyceae</taxon>
        <taxon>Prymnesiales</taxon>
        <taxon>Prymnesiaceae</taxon>
        <taxon>Prymnesium</taxon>
    </lineage>
</organism>
<dbReference type="EMBL" id="JBGBPQ010000024">
    <property type="protein sequence ID" value="KAL1499783.1"/>
    <property type="molecule type" value="Genomic_DNA"/>
</dbReference>
<keyword evidence="5" id="KW-1185">Reference proteome</keyword>
<dbReference type="GO" id="GO:0006139">
    <property type="term" value="P:nucleobase-containing compound metabolic process"/>
    <property type="evidence" value="ECO:0007669"/>
    <property type="project" value="InterPro"/>
</dbReference>
<gene>
    <name evidence="4" type="ORF">AB1Y20_012469</name>
</gene>
<dbReference type="InterPro" id="IPR002562">
    <property type="entry name" value="3'-5'_exonuclease_dom"/>
</dbReference>
<reference evidence="4 5" key="1">
    <citation type="journal article" date="2024" name="Science">
        <title>Giant polyketide synthase enzymes in the biosynthesis of giant marine polyether toxins.</title>
        <authorList>
            <person name="Fallon T.R."/>
            <person name="Shende V.V."/>
            <person name="Wierzbicki I.H."/>
            <person name="Pendleton A.L."/>
            <person name="Watervoot N.F."/>
            <person name="Auber R.P."/>
            <person name="Gonzalez D.J."/>
            <person name="Wisecaver J.H."/>
            <person name="Moore B.S."/>
        </authorList>
    </citation>
    <scope>NUCLEOTIDE SEQUENCE [LARGE SCALE GENOMIC DNA]</scope>
    <source>
        <strain evidence="4 5">12B1</strain>
    </source>
</reference>
<dbReference type="AlphaFoldDB" id="A0AB34ILG9"/>
<name>A0AB34ILG9_PRYPA</name>
<dbReference type="InterPro" id="IPR036397">
    <property type="entry name" value="RNaseH_sf"/>
</dbReference>
<feature type="domain" description="3'-5' exonuclease" evidence="3">
    <location>
        <begin position="47"/>
        <end position="225"/>
    </location>
</feature>
<evidence type="ECO:0000259" key="3">
    <source>
        <dbReference type="SMART" id="SM00474"/>
    </source>
</evidence>
<dbReference type="InterPro" id="IPR051132">
    <property type="entry name" value="3-5_Exonuclease_domain"/>
</dbReference>
<evidence type="ECO:0000256" key="1">
    <source>
        <dbReference type="ARBA" id="ARBA00022722"/>
    </source>
</evidence>
<dbReference type="PANTHER" id="PTHR13620:SF104">
    <property type="entry name" value="EXONUCLEASE 3'-5' DOMAIN-CONTAINING PROTEIN 2"/>
    <property type="match status" value="1"/>
</dbReference>
<accession>A0AB34ILG9</accession>
<dbReference type="GO" id="GO:0003676">
    <property type="term" value="F:nucleic acid binding"/>
    <property type="evidence" value="ECO:0007669"/>
    <property type="project" value="InterPro"/>
</dbReference>
<dbReference type="SMART" id="SM00474">
    <property type="entry name" value="35EXOc"/>
    <property type="match status" value="1"/>
</dbReference>
<dbReference type="GO" id="GO:0005634">
    <property type="term" value="C:nucleus"/>
    <property type="evidence" value="ECO:0007669"/>
    <property type="project" value="TreeGrafter"/>
</dbReference>
<evidence type="ECO:0000256" key="2">
    <source>
        <dbReference type="ARBA" id="ARBA00022801"/>
    </source>
</evidence>
<dbReference type="CDD" id="cd06141">
    <property type="entry name" value="WRN_exo"/>
    <property type="match status" value="1"/>
</dbReference>
<evidence type="ECO:0000313" key="5">
    <source>
        <dbReference type="Proteomes" id="UP001515480"/>
    </source>
</evidence>
<protein>
    <recommendedName>
        <fullName evidence="3">3'-5' exonuclease domain-containing protein</fullName>
    </recommendedName>
</protein>
<dbReference type="GO" id="GO:0005737">
    <property type="term" value="C:cytoplasm"/>
    <property type="evidence" value="ECO:0007669"/>
    <property type="project" value="TreeGrafter"/>
</dbReference>
<dbReference type="PANTHER" id="PTHR13620">
    <property type="entry name" value="3-5 EXONUCLEASE"/>
    <property type="match status" value="1"/>
</dbReference>
<comment type="caution">
    <text evidence="4">The sequence shown here is derived from an EMBL/GenBank/DDBJ whole genome shotgun (WGS) entry which is preliminary data.</text>
</comment>